<sequence>MDKVSPTHPMPDYNDAEPTNPVHENPWERLKDFTDARIGLGRSGISVPTKHLLEFQLAHARAQDAVHTPLETESLISKLTACRWCPAEKPIRLHSKADDRAMYLQRPDFGRLLDKASRARLIEHAQQQNDDYDLAIVVVDGLSAFAIEENILPFLDELIPALTQPTNQEAPWKLAPICVVEQGRVAIGDPVGELLNAKCVLVLVGERPGLSSPDSLGLYLTWSPRSGLTDAYRNCISNIRRAGLNYPEASRKAMYLLNEARTRKLSGVNLKDRTDESVIEHHNTNNNFLISKN</sequence>
<name>A0AAW7XFW1_9GAMM</name>
<evidence type="ECO:0000256" key="6">
    <source>
        <dbReference type="SAM" id="MobiDB-lite"/>
    </source>
</evidence>
<evidence type="ECO:0000256" key="4">
    <source>
        <dbReference type="ARBA" id="ARBA00024446"/>
    </source>
</evidence>
<dbReference type="HAMAP" id="MF_00601">
    <property type="entry name" value="EutC"/>
    <property type="match status" value="1"/>
</dbReference>
<keyword evidence="2 5" id="KW-0456">Lyase</keyword>
<dbReference type="GO" id="GO:0031419">
    <property type="term" value="F:cobalamin binding"/>
    <property type="evidence" value="ECO:0007669"/>
    <property type="project" value="UniProtKB-UniRule"/>
</dbReference>
<comment type="catalytic activity">
    <reaction evidence="5">
        <text>ethanolamine = acetaldehyde + NH4(+)</text>
        <dbReference type="Rhea" id="RHEA:15313"/>
        <dbReference type="ChEBI" id="CHEBI:15343"/>
        <dbReference type="ChEBI" id="CHEBI:28938"/>
        <dbReference type="ChEBI" id="CHEBI:57603"/>
        <dbReference type="EC" id="4.3.1.7"/>
    </reaction>
</comment>
<accession>A0AAW7XFW1</accession>
<keyword evidence="4 5" id="KW-1283">Bacterial microcompartment</keyword>
<proteinExistence type="inferred from homology"/>
<dbReference type="NCBIfam" id="NF003971">
    <property type="entry name" value="PRK05465.1"/>
    <property type="match status" value="1"/>
</dbReference>
<dbReference type="GO" id="GO:0009350">
    <property type="term" value="C:ethanolamine ammonia-lyase complex"/>
    <property type="evidence" value="ECO:0007669"/>
    <property type="project" value="UniProtKB-UniRule"/>
</dbReference>
<protein>
    <recommendedName>
        <fullName evidence="5">Ethanolamine ammonia-lyase small subunit</fullName>
        <shortName evidence="5">EAL small subunit</shortName>
        <ecNumber evidence="5">4.3.1.7</ecNumber>
    </recommendedName>
</protein>
<dbReference type="AlphaFoldDB" id="A0AAW7XFW1"/>
<evidence type="ECO:0000256" key="2">
    <source>
        <dbReference type="ARBA" id="ARBA00023239"/>
    </source>
</evidence>
<dbReference type="InterPro" id="IPR042255">
    <property type="entry name" value="EutC_N"/>
</dbReference>
<gene>
    <name evidence="5 7" type="primary">eutC</name>
    <name evidence="7" type="ORF">Q4490_00145</name>
</gene>
<dbReference type="PIRSF" id="PIRSF018982">
    <property type="entry name" value="EutC"/>
    <property type="match status" value="1"/>
</dbReference>
<dbReference type="PANTHER" id="PTHR39330">
    <property type="entry name" value="ETHANOLAMINE AMMONIA-LYASE LIGHT CHAIN"/>
    <property type="match status" value="1"/>
</dbReference>
<feature type="binding site" evidence="5">
    <location>
        <position position="235"/>
    </location>
    <ligand>
        <name>adenosylcob(III)alamin</name>
        <dbReference type="ChEBI" id="CHEBI:18408"/>
    </ligand>
</feature>
<dbReference type="InterPro" id="IPR042251">
    <property type="entry name" value="EutC_C"/>
</dbReference>
<evidence type="ECO:0000256" key="3">
    <source>
        <dbReference type="ARBA" id="ARBA00023285"/>
    </source>
</evidence>
<comment type="cofactor">
    <cofactor evidence="5">
        <name>adenosylcob(III)alamin</name>
        <dbReference type="ChEBI" id="CHEBI:18408"/>
    </cofactor>
    <text evidence="5">Binds between the large and small subunits.</text>
</comment>
<feature type="region of interest" description="Disordered" evidence="6">
    <location>
        <begin position="1"/>
        <end position="26"/>
    </location>
</feature>
<dbReference type="Gene3D" id="3.40.50.11240">
    <property type="entry name" value="Ethanolamine ammonia-lyase light chain (EutC)"/>
    <property type="match status" value="1"/>
</dbReference>
<reference evidence="7" key="1">
    <citation type="submission" date="2023-07" db="EMBL/GenBank/DDBJ databases">
        <title>Genome content predicts the carbon catabolic preferences of heterotrophic bacteria.</title>
        <authorList>
            <person name="Gralka M."/>
        </authorList>
    </citation>
    <scope>NUCLEOTIDE SEQUENCE</scope>
    <source>
        <strain evidence="7">I2M16</strain>
    </source>
</reference>
<dbReference type="InterPro" id="IPR009246">
    <property type="entry name" value="EutC"/>
</dbReference>
<dbReference type="RefSeq" id="WP_303547938.1">
    <property type="nucleotide sequence ID" value="NZ_JAUOPG010000001.1"/>
</dbReference>
<dbReference type="GO" id="GO:0008851">
    <property type="term" value="F:ethanolamine ammonia-lyase activity"/>
    <property type="evidence" value="ECO:0007669"/>
    <property type="project" value="UniProtKB-UniRule"/>
</dbReference>
<comment type="similarity">
    <text evidence="5">Belongs to the EutC family.</text>
</comment>
<feature type="binding site" evidence="5">
    <location>
        <position position="185"/>
    </location>
    <ligand>
        <name>adenosylcob(III)alamin</name>
        <dbReference type="ChEBI" id="CHEBI:18408"/>
    </ligand>
</feature>
<comment type="caution">
    <text evidence="7">The sequence shown here is derived from an EMBL/GenBank/DDBJ whole genome shotgun (WGS) entry which is preliminary data.</text>
</comment>
<dbReference type="PANTHER" id="PTHR39330:SF1">
    <property type="entry name" value="ETHANOLAMINE AMMONIA-LYASE SMALL SUBUNIT"/>
    <property type="match status" value="1"/>
</dbReference>
<evidence type="ECO:0000313" key="7">
    <source>
        <dbReference type="EMBL" id="MDO6451959.1"/>
    </source>
</evidence>
<organism evidence="7 8">
    <name type="scientific">Neptunomonas phycophila</name>
    <dbReference type="NCBI Taxonomy" id="1572645"/>
    <lineage>
        <taxon>Bacteria</taxon>
        <taxon>Pseudomonadati</taxon>
        <taxon>Pseudomonadota</taxon>
        <taxon>Gammaproteobacteria</taxon>
        <taxon>Oceanospirillales</taxon>
        <taxon>Oceanospirillaceae</taxon>
        <taxon>Neptunomonas</taxon>
    </lineage>
</organism>
<comment type="function">
    <text evidence="5">Catalyzes the deamination of various vicinal amino-alcohols to oxo compounds. Allows this organism to utilize ethanolamine as the sole source of nitrogen and carbon in the presence of external vitamin B12.</text>
</comment>
<dbReference type="GO" id="GO:0006520">
    <property type="term" value="P:amino acid metabolic process"/>
    <property type="evidence" value="ECO:0007669"/>
    <property type="project" value="InterPro"/>
</dbReference>
<evidence type="ECO:0000256" key="1">
    <source>
        <dbReference type="ARBA" id="ARBA00022628"/>
    </source>
</evidence>
<evidence type="ECO:0000256" key="5">
    <source>
        <dbReference type="HAMAP-Rule" id="MF_00601"/>
    </source>
</evidence>
<comment type="pathway">
    <text evidence="5">Amine and polyamine degradation; ethanolamine degradation.</text>
</comment>
<evidence type="ECO:0000313" key="8">
    <source>
        <dbReference type="Proteomes" id="UP001169862"/>
    </source>
</evidence>
<dbReference type="EC" id="4.3.1.7" evidence="5"/>
<dbReference type="Pfam" id="PF05985">
    <property type="entry name" value="EutC"/>
    <property type="match status" value="1"/>
</dbReference>
<dbReference type="Gene3D" id="1.10.30.40">
    <property type="entry name" value="Ethanolamine ammonia-lyase light chain (EutC), N-terminal domain"/>
    <property type="match status" value="1"/>
</dbReference>
<keyword evidence="1 5" id="KW-0846">Cobalamin</keyword>
<keyword evidence="3 5" id="KW-0170">Cobalt</keyword>
<feature type="binding site" evidence="5">
    <location>
        <position position="206"/>
    </location>
    <ligand>
        <name>adenosylcob(III)alamin</name>
        <dbReference type="ChEBI" id="CHEBI:18408"/>
    </ligand>
</feature>
<dbReference type="Proteomes" id="UP001169862">
    <property type="component" value="Unassembled WGS sequence"/>
</dbReference>
<comment type="subcellular location">
    <subcellularLocation>
        <location evidence="5">Bacterial microcompartment</location>
    </subcellularLocation>
</comment>
<dbReference type="EMBL" id="JAUOPG010000001">
    <property type="protein sequence ID" value="MDO6451959.1"/>
    <property type="molecule type" value="Genomic_DNA"/>
</dbReference>
<dbReference type="GO" id="GO:0031471">
    <property type="term" value="C:ethanolamine degradation polyhedral organelle"/>
    <property type="evidence" value="ECO:0007669"/>
    <property type="project" value="UniProtKB-UniRule"/>
</dbReference>
<comment type="subunit">
    <text evidence="5">The basic unit is a heterodimer which dimerizes to form tetramers. The heterotetramers trimerize; 6 large subunits form a core ring with 6 small subunits projecting outwards.</text>
</comment>
<dbReference type="GO" id="GO:0046336">
    <property type="term" value="P:ethanolamine catabolic process"/>
    <property type="evidence" value="ECO:0007669"/>
    <property type="project" value="UniProtKB-UniRule"/>
</dbReference>